<proteinExistence type="predicted"/>
<keyword evidence="1" id="KW-0489">Methyltransferase</keyword>
<dbReference type="Pfam" id="PF06962">
    <property type="entry name" value="rRNA_methylase"/>
    <property type="match status" value="1"/>
</dbReference>
<dbReference type="Proteomes" id="UP000031972">
    <property type="component" value="Unassembled WGS sequence"/>
</dbReference>
<comment type="caution">
    <text evidence="1">The sequence shown here is derived from an EMBL/GenBank/DDBJ whole genome shotgun (WGS) entry which is preliminary data.</text>
</comment>
<evidence type="ECO:0000313" key="2">
    <source>
        <dbReference type="Proteomes" id="UP000031972"/>
    </source>
</evidence>
<keyword evidence="2" id="KW-1185">Reference proteome</keyword>
<dbReference type="GO" id="GO:0008168">
    <property type="term" value="F:methyltransferase activity"/>
    <property type="evidence" value="ECO:0007669"/>
    <property type="project" value="UniProtKB-KW"/>
</dbReference>
<dbReference type="EMBL" id="JXRR01000017">
    <property type="protein sequence ID" value="KIL46406.1"/>
    <property type="molecule type" value="Genomic_DNA"/>
</dbReference>
<dbReference type="Gene3D" id="3.40.50.150">
    <property type="entry name" value="Vaccinia Virus protein VP39"/>
    <property type="match status" value="1"/>
</dbReference>
<keyword evidence="1" id="KW-0808">Transferase</keyword>
<evidence type="ECO:0000313" key="1">
    <source>
        <dbReference type="EMBL" id="KIL46406.1"/>
    </source>
</evidence>
<dbReference type="GO" id="GO:0032259">
    <property type="term" value="P:methylation"/>
    <property type="evidence" value="ECO:0007669"/>
    <property type="project" value="UniProtKB-KW"/>
</dbReference>
<reference evidence="1 2" key="1">
    <citation type="submission" date="2015-01" db="EMBL/GenBank/DDBJ databases">
        <title>Jeotgalibacillus campisalis genome sequencing.</title>
        <authorList>
            <person name="Goh K.M."/>
            <person name="Chan K.-G."/>
            <person name="Yaakop A.S."/>
            <person name="Ee R."/>
            <person name="Gan H.M."/>
            <person name="Chan C.S."/>
        </authorList>
    </citation>
    <scope>NUCLEOTIDE SEQUENCE [LARGE SCALE GENOMIC DNA]</scope>
    <source>
        <strain evidence="1 2">SF-57</strain>
    </source>
</reference>
<dbReference type="PATRIC" id="fig|220754.4.peg.3094"/>
<dbReference type="PANTHER" id="PTHR35276:SF1">
    <property type="entry name" value="TRNA (MNM(5)S(2)U34)-METHYLTRANSFERASE, CHLOROPLASTIC"/>
    <property type="match status" value="1"/>
</dbReference>
<gene>
    <name evidence="1" type="ORF">KR50_30810</name>
</gene>
<dbReference type="SUPFAM" id="SSF53335">
    <property type="entry name" value="S-adenosyl-L-methionine-dependent methyltransferases"/>
    <property type="match status" value="1"/>
</dbReference>
<dbReference type="InterPro" id="IPR010719">
    <property type="entry name" value="MnmM_MeTrfase"/>
</dbReference>
<name>A0A0C2VPN8_9BACL</name>
<protein>
    <submittedName>
        <fullName evidence="1">rRNA methyltransferase</fullName>
    </submittedName>
</protein>
<dbReference type="PANTHER" id="PTHR35276">
    <property type="entry name" value="S-ADENOSYL-L-METHIONINE-DEPENDENT METHYLTRANSFERASES SUPERFAMILY PROTEIN"/>
    <property type="match status" value="1"/>
</dbReference>
<organism evidence="1 2">
    <name type="scientific">Jeotgalibacillus campisalis</name>
    <dbReference type="NCBI Taxonomy" id="220754"/>
    <lineage>
        <taxon>Bacteria</taxon>
        <taxon>Bacillati</taxon>
        <taxon>Bacillota</taxon>
        <taxon>Bacilli</taxon>
        <taxon>Bacillales</taxon>
        <taxon>Caryophanaceae</taxon>
        <taxon>Jeotgalibacillus</taxon>
    </lineage>
</organism>
<accession>A0A0C2VPN8</accession>
<dbReference type="AlphaFoldDB" id="A0A0C2VPN8"/>
<dbReference type="RefSeq" id="WP_041060242.1">
    <property type="nucleotide sequence ID" value="NZ_JXRR01000017.1"/>
</dbReference>
<sequence>MNFDRILPYARQLLERVVDKGDVVVDATVGNGHDTLYLAQLVGEHGRVYGFDIQQEAIDETASKLEEHHLRNRVMLFQEGHELADQAIPPVHHGAISGAIFNLGYLPGGDETLVTRPRTTITAVEKLLDMIKPGGMIVMVIYHGHPEGAVERDYLLRFVQTIDGETAHVLRYQFMNTQTPSPFIIAIEKRSLRN</sequence>
<dbReference type="OrthoDB" id="9792989at2"/>
<dbReference type="InterPro" id="IPR029063">
    <property type="entry name" value="SAM-dependent_MTases_sf"/>
</dbReference>